<keyword evidence="1" id="KW-0812">Transmembrane</keyword>
<organism evidence="2 3">
    <name type="scientific">Chryseobacterium indologenes</name>
    <name type="common">Flavobacterium indologenes</name>
    <dbReference type="NCBI Taxonomy" id="253"/>
    <lineage>
        <taxon>Bacteria</taxon>
        <taxon>Pseudomonadati</taxon>
        <taxon>Bacteroidota</taxon>
        <taxon>Flavobacteriia</taxon>
        <taxon>Flavobacteriales</taxon>
        <taxon>Weeksellaceae</taxon>
        <taxon>Chryseobacterium group</taxon>
        <taxon>Chryseobacterium</taxon>
    </lineage>
</organism>
<feature type="transmembrane region" description="Helical" evidence="1">
    <location>
        <begin position="308"/>
        <end position="326"/>
    </location>
</feature>
<feature type="transmembrane region" description="Helical" evidence="1">
    <location>
        <begin position="164"/>
        <end position="189"/>
    </location>
</feature>
<evidence type="ECO:0000313" key="2">
    <source>
        <dbReference type="EMBL" id="KPE50974.1"/>
    </source>
</evidence>
<feature type="transmembrane region" description="Helical" evidence="1">
    <location>
        <begin position="7"/>
        <end position="24"/>
    </location>
</feature>
<evidence type="ECO:0000256" key="1">
    <source>
        <dbReference type="SAM" id="Phobius"/>
    </source>
</evidence>
<dbReference type="AlphaFoldDB" id="A0A0N0IW22"/>
<keyword evidence="1" id="KW-0472">Membrane</keyword>
<reference evidence="3" key="2">
    <citation type="submission" date="2015-09" db="EMBL/GenBank/DDBJ databases">
        <title>Draft genome sequence of a multidrug-resistant Chryseobacterium indologenes isolate from Malaysia.</title>
        <authorList>
            <person name="Yu C.Y."/>
            <person name="Ang G.Y."/>
            <person name="Chan K.-G."/>
        </authorList>
    </citation>
    <scope>NUCLEOTIDE SEQUENCE [LARGE SCALE GENOMIC DNA]</scope>
    <source>
        <strain evidence="3">CI_885</strain>
    </source>
</reference>
<name>A0A0N0IW22_CHRID</name>
<dbReference type="OrthoDB" id="344788at2"/>
<dbReference type="PATRIC" id="fig|253.9.peg.4317"/>
<dbReference type="RefSeq" id="WP_062699710.1">
    <property type="nucleotide sequence ID" value="NZ_LJOD01000007.1"/>
</dbReference>
<proteinExistence type="predicted"/>
<dbReference type="EMBL" id="LJOD01000007">
    <property type="protein sequence ID" value="KPE50974.1"/>
    <property type="molecule type" value="Genomic_DNA"/>
</dbReference>
<feature type="transmembrane region" description="Helical" evidence="1">
    <location>
        <begin position="109"/>
        <end position="129"/>
    </location>
</feature>
<gene>
    <name evidence="2" type="ORF">AOB46_12340</name>
</gene>
<evidence type="ECO:0008006" key="4">
    <source>
        <dbReference type="Google" id="ProtNLM"/>
    </source>
</evidence>
<comment type="caution">
    <text evidence="2">The sequence shown here is derived from an EMBL/GenBank/DDBJ whole genome shotgun (WGS) entry which is preliminary data.</text>
</comment>
<feature type="transmembrane region" description="Helical" evidence="1">
    <location>
        <begin position="201"/>
        <end position="219"/>
    </location>
</feature>
<feature type="transmembrane region" description="Helical" evidence="1">
    <location>
        <begin position="77"/>
        <end position="97"/>
    </location>
</feature>
<sequence>MKFGYRLFFILSLIVFLLTCYFYYPFFSDDSLISLRYAQRFLEGKGLSWNDGHPVEGYSNLLWVLGVSLLGKLGIDLIVSARILGILCTVGMIGIILRYFSQQPVKKEIVFFAVGLLVTTPTLAVWAVGGLEQPLYVLLVTLVIIEVLKIINTGSLKRGLYLSLWLGLLALTRPDGFLFTLLASFFLLAVNLKNRSKAAKIALFSFILPSLFLLGQLAFRYTYYGEIVPNTALVKVKVTFHHILRGGYYQLRAFAGTLIISSLGLYFLYILVFRKKSLSGFYLLLNMIAWAGYVTLVGGDIFPANRHYYVLLIFFTFAIILGLNSFSQFNFKQRKIQAVLILALIINAVIQLFIPQNYRAAKERWEFRGMELGKELKSTFPDNTLIAVTAAGCIPYSSELPTVDMLGLNDYYLPRHPPANFGNGALGHELGDANYVLKRNPGIIIFNTGSIPFFSFGEQMAKDQRFTDRYDRVDLRLKNEDYILYFNKYDKNTGINTDKNELKIPGYFFKNTTDTLSIFRQNKLVKNMIKGNIYTVVLKSIPLKKWSVKSINHQKDNGKLQSTIVQDGEVMRISVIPSHNILLESLVLQAKD</sequence>
<evidence type="ECO:0000313" key="3">
    <source>
        <dbReference type="Proteomes" id="UP000037953"/>
    </source>
</evidence>
<protein>
    <recommendedName>
        <fullName evidence="4">Glycosyltransferase RgtA/B/C/D-like domain-containing protein</fullName>
    </recommendedName>
</protein>
<feature type="transmembrane region" description="Helical" evidence="1">
    <location>
        <begin position="253"/>
        <end position="273"/>
    </location>
</feature>
<feature type="transmembrane region" description="Helical" evidence="1">
    <location>
        <begin position="280"/>
        <end position="302"/>
    </location>
</feature>
<dbReference type="Proteomes" id="UP000037953">
    <property type="component" value="Unassembled WGS sequence"/>
</dbReference>
<feature type="transmembrane region" description="Helical" evidence="1">
    <location>
        <begin position="338"/>
        <end position="354"/>
    </location>
</feature>
<accession>A0A0N0IW22</accession>
<reference evidence="2 3" key="1">
    <citation type="journal article" date="2015" name="Genom Data">
        <title>Draft genome sequence of a multidrug-resistant Chryseobacterium indologenes isolate from Malaysia.</title>
        <authorList>
            <person name="Yu C.Y."/>
            <person name="Ang G.Y."/>
            <person name="Cheng H.J."/>
            <person name="Cheong Y.M."/>
            <person name="Yin W.F."/>
            <person name="Chan K.G."/>
        </authorList>
    </citation>
    <scope>NUCLEOTIDE SEQUENCE [LARGE SCALE GENOMIC DNA]</scope>
    <source>
        <strain evidence="2 3">CI_885</strain>
    </source>
</reference>
<keyword evidence="1" id="KW-1133">Transmembrane helix</keyword>